<feature type="region of interest" description="Disordered" evidence="7">
    <location>
        <begin position="129"/>
        <end position="164"/>
    </location>
</feature>
<comment type="caution">
    <text evidence="9">The sequence shown here is derived from an EMBL/GenBank/DDBJ whole genome shotgun (WGS) entry which is preliminary data.</text>
</comment>
<dbReference type="Pfam" id="PF00046">
    <property type="entry name" value="Homeodomain"/>
    <property type="match status" value="1"/>
</dbReference>
<dbReference type="Proteomes" id="UP001293593">
    <property type="component" value="Unassembled WGS sequence"/>
</dbReference>
<evidence type="ECO:0000256" key="2">
    <source>
        <dbReference type="ARBA" id="ARBA00023125"/>
    </source>
</evidence>
<proteinExistence type="predicted"/>
<keyword evidence="10" id="KW-1185">Reference proteome</keyword>
<organism evidence="9 10">
    <name type="scientific">Acacia crassicarpa</name>
    <name type="common">northern wattle</name>
    <dbReference type="NCBI Taxonomy" id="499986"/>
    <lineage>
        <taxon>Eukaryota</taxon>
        <taxon>Viridiplantae</taxon>
        <taxon>Streptophyta</taxon>
        <taxon>Embryophyta</taxon>
        <taxon>Tracheophyta</taxon>
        <taxon>Spermatophyta</taxon>
        <taxon>Magnoliopsida</taxon>
        <taxon>eudicotyledons</taxon>
        <taxon>Gunneridae</taxon>
        <taxon>Pentapetalae</taxon>
        <taxon>rosids</taxon>
        <taxon>fabids</taxon>
        <taxon>Fabales</taxon>
        <taxon>Fabaceae</taxon>
        <taxon>Caesalpinioideae</taxon>
        <taxon>mimosoid clade</taxon>
        <taxon>Acacieae</taxon>
        <taxon>Acacia</taxon>
    </lineage>
</organism>
<dbReference type="SMART" id="SM00389">
    <property type="entry name" value="HOX"/>
    <property type="match status" value="1"/>
</dbReference>
<evidence type="ECO:0000256" key="6">
    <source>
        <dbReference type="RuleBase" id="RU000682"/>
    </source>
</evidence>
<protein>
    <recommendedName>
        <fullName evidence="8">Homeobox domain-containing protein</fullName>
    </recommendedName>
</protein>
<dbReference type="CDD" id="cd00086">
    <property type="entry name" value="homeodomain"/>
    <property type="match status" value="1"/>
</dbReference>
<evidence type="ECO:0000256" key="1">
    <source>
        <dbReference type="ARBA" id="ARBA00004123"/>
    </source>
</evidence>
<dbReference type="PANTHER" id="PTHR15467:SF9">
    <property type="entry name" value="HOMEOBOX DOMAIN-CONTAINING PROTEIN"/>
    <property type="match status" value="1"/>
</dbReference>
<dbReference type="SUPFAM" id="SSF46689">
    <property type="entry name" value="Homeodomain-like"/>
    <property type="match status" value="1"/>
</dbReference>
<dbReference type="GO" id="GO:0003677">
    <property type="term" value="F:DNA binding"/>
    <property type="evidence" value="ECO:0007669"/>
    <property type="project" value="UniProtKB-UniRule"/>
</dbReference>
<evidence type="ECO:0000256" key="5">
    <source>
        <dbReference type="PROSITE-ProRule" id="PRU00108"/>
    </source>
</evidence>
<comment type="subcellular location">
    <subcellularLocation>
        <location evidence="1 5 6">Nucleus</location>
    </subcellularLocation>
</comment>
<dbReference type="EMBL" id="JAWXYG010000003">
    <property type="protein sequence ID" value="KAK4277153.1"/>
    <property type="molecule type" value="Genomic_DNA"/>
</dbReference>
<keyword evidence="2 5" id="KW-0238">DNA-binding</keyword>
<evidence type="ECO:0000256" key="3">
    <source>
        <dbReference type="ARBA" id="ARBA00023155"/>
    </source>
</evidence>
<dbReference type="PROSITE" id="PS50071">
    <property type="entry name" value="HOMEOBOX_2"/>
    <property type="match status" value="1"/>
</dbReference>
<dbReference type="PANTHER" id="PTHR15467">
    <property type="entry name" value="ZINC-FINGERS AND HOMEOBOXES RELATED"/>
    <property type="match status" value="1"/>
</dbReference>
<evidence type="ECO:0000259" key="8">
    <source>
        <dbReference type="PROSITE" id="PS50071"/>
    </source>
</evidence>
<dbReference type="InterPro" id="IPR009057">
    <property type="entry name" value="Homeodomain-like_sf"/>
</dbReference>
<dbReference type="GO" id="GO:0005634">
    <property type="term" value="C:nucleus"/>
    <property type="evidence" value="ECO:0007669"/>
    <property type="project" value="UniProtKB-SubCell"/>
</dbReference>
<keyword evidence="4 5" id="KW-0539">Nucleus</keyword>
<evidence type="ECO:0000313" key="9">
    <source>
        <dbReference type="EMBL" id="KAK4277153.1"/>
    </source>
</evidence>
<feature type="compositionally biased region" description="Acidic residues" evidence="7">
    <location>
        <begin position="143"/>
        <end position="160"/>
    </location>
</feature>
<dbReference type="Gene3D" id="1.10.10.60">
    <property type="entry name" value="Homeodomain-like"/>
    <property type="match status" value="1"/>
</dbReference>
<keyword evidence="3 5" id="KW-0371">Homeobox</keyword>
<evidence type="ECO:0000256" key="4">
    <source>
        <dbReference type="ARBA" id="ARBA00023242"/>
    </source>
</evidence>
<dbReference type="InterPro" id="IPR001356">
    <property type="entry name" value="HD"/>
</dbReference>
<feature type="DNA-binding region" description="Homeobox" evidence="5">
    <location>
        <begin position="266"/>
        <end position="325"/>
    </location>
</feature>
<evidence type="ECO:0000313" key="10">
    <source>
        <dbReference type="Proteomes" id="UP001293593"/>
    </source>
</evidence>
<dbReference type="GO" id="GO:0000981">
    <property type="term" value="F:DNA-binding transcription factor activity, RNA polymerase II-specific"/>
    <property type="evidence" value="ECO:0007669"/>
    <property type="project" value="TreeGrafter"/>
</dbReference>
<accession>A0AAE1K068</accession>
<gene>
    <name evidence="9" type="ORF">QN277_015194</name>
</gene>
<reference evidence="9" key="1">
    <citation type="submission" date="2023-10" db="EMBL/GenBank/DDBJ databases">
        <title>Chromosome-level genome of the transformable northern wattle, Acacia crassicarpa.</title>
        <authorList>
            <person name="Massaro I."/>
            <person name="Sinha N.R."/>
            <person name="Poethig S."/>
            <person name="Leichty A.R."/>
        </authorList>
    </citation>
    <scope>NUCLEOTIDE SEQUENCE</scope>
    <source>
        <strain evidence="9">Acra3RX</strain>
        <tissue evidence="9">Leaf</tissue>
    </source>
</reference>
<name>A0AAE1K068_9FABA</name>
<feature type="domain" description="Homeobox" evidence="8">
    <location>
        <begin position="264"/>
        <end position="324"/>
    </location>
</feature>
<evidence type="ECO:0000256" key="7">
    <source>
        <dbReference type="SAM" id="MobiDB-lite"/>
    </source>
</evidence>
<dbReference type="AlphaFoldDB" id="A0AAE1K068"/>
<sequence>MAFAVSPLVCTKSMPVHCFPSARSKRFIVGSLTLLRRPLSFPVLVYPRGRDLSSAIVAASSRKKKKKQNLPQNHVKVEDEEEDAFELLFKQLEEDLKNDDTPFNDSDNEITEEDLVKLEQELSDAVGEDDEEMFFSASSDTKIDDDDNEEEEEGDDDDDYKGDGRQVNLRSWQLRKLAKVLKTGRRKTSIKSLAAELFLDRAIVLELLREPPPNLLMMSLSLPDEPTAPVVESEAKPSETVLEEIRTDHEELGPESNVPVHVMQRRWSAQKRLKRSHVDTLERIYRRTKRPTNTMISSIVHVTNLPRSRVVKWFEDKRAEDGVSEDRVPYRRSVA</sequence>